<dbReference type="Gene3D" id="3.90.780.10">
    <property type="entry name" value="5'-Nucleotidase, C-terminal domain"/>
    <property type="match status" value="1"/>
</dbReference>
<comment type="similarity">
    <text evidence="2">Belongs to the 5'-nucleotidase family.</text>
</comment>
<dbReference type="InterPro" id="IPR006146">
    <property type="entry name" value="5'-Nucleotdase_CS"/>
</dbReference>
<evidence type="ECO:0000259" key="4">
    <source>
        <dbReference type="Pfam" id="PF02872"/>
    </source>
</evidence>
<dbReference type="RefSeq" id="WP_375355309.1">
    <property type="nucleotide sequence ID" value="NZ_JBHHMI010000008.1"/>
</dbReference>
<feature type="domain" description="5'-Nucleotidase C-terminal" evidence="4">
    <location>
        <begin position="287"/>
        <end position="427"/>
    </location>
</feature>
<evidence type="ECO:0000256" key="1">
    <source>
        <dbReference type="ARBA" id="ARBA00022729"/>
    </source>
</evidence>
<dbReference type="PROSITE" id="PS00785">
    <property type="entry name" value="5_NUCLEOTIDASE_1"/>
    <property type="match status" value="1"/>
</dbReference>
<evidence type="ECO:0000313" key="6">
    <source>
        <dbReference type="Proteomes" id="UP001580346"/>
    </source>
</evidence>
<dbReference type="Pfam" id="PF00149">
    <property type="entry name" value="Metallophos"/>
    <property type="match status" value="1"/>
</dbReference>
<keyword evidence="6" id="KW-1185">Reference proteome</keyword>
<gene>
    <name evidence="5" type="ORF">ACE41H_11100</name>
</gene>
<dbReference type="InterPro" id="IPR006179">
    <property type="entry name" value="5_nucleotidase/apyrase"/>
</dbReference>
<dbReference type="PANTHER" id="PTHR11575">
    <property type="entry name" value="5'-NUCLEOTIDASE-RELATED"/>
    <property type="match status" value="1"/>
</dbReference>
<dbReference type="Pfam" id="PF02872">
    <property type="entry name" value="5_nucleotid_C"/>
    <property type="match status" value="1"/>
</dbReference>
<dbReference type="InterPro" id="IPR008334">
    <property type="entry name" value="5'-Nucleotdase_C"/>
</dbReference>
<dbReference type="SUPFAM" id="SSF56300">
    <property type="entry name" value="Metallo-dependent phosphatases"/>
    <property type="match status" value="1"/>
</dbReference>
<dbReference type="InterPro" id="IPR029052">
    <property type="entry name" value="Metallo-depent_PP-like"/>
</dbReference>
<dbReference type="InterPro" id="IPR004843">
    <property type="entry name" value="Calcineurin-like_PHP"/>
</dbReference>
<dbReference type="PANTHER" id="PTHR11575:SF23">
    <property type="entry name" value="5-NUCLEOTIDASE FAMILY PROTEIN"/>
    <property type="match status" value="1"/>
</dbReference>
<dbReference type="Gene3D" id="3.60.21.10">
    <property type="match status" value="1"/>
</dbReference>
<sequence length="479" mass="52193">MESAYEQTLTILHTNDIHSRFGNMSSLAAMAAEQKRISEGAVLLLDIGDHMDRMAPETEGTYGGANVDVINLTGYDAVTIGNNEGLTFTPDMLEQAYAGIQCPVVCGNIREISTGFAPPWMKEFLVLNKDGIRIGLVAATAPYSTFYRILGWEARDPVESLKKQVAAIRGSVDVVIVMSHLGLHTDERLAREVDGIDVILGGHSHHVLEAPLMIGGTALCAAGKHGMLMGKVVLGRNGDQEPFKVIAGECLPLNTSILDENVAAAIAVHRQRADIRLQETVAIIDQSCSIAYDRESEFGNIMAQAVRHFTGAQLAIVNSGQLLGPLPEGSISKRLLHQLCPSPINACTMNLQGSAIRLALEQSLLPEFADKKIIGFGFRGEVLGSLCVDGIQVTYDLQRNPFDRIIEIRLNGSLLSDEESYNVGTLDMFSFKIGYESLAAGTELDYRLPEFLRDLIGNELQRPNALKESMVCRWIAVQQ</sequence>
<evidence type="ECO:0000259" key="3">
    <source>
        <dbReference type="Pfam" id="PF00149"/>
    </source>
</evidence>
<proteinExistence type="inferred from homology"/>
<dbReference type="EMBL" id="JBHHMI010000008">
    <property type="protein sequence ID" value="MFB5267326.1"/>
    <property type="molecule type" value="Genomic_DNA"/>
</dbReference>
<dbReference type="Proteomes" id="UP001580346">
    <property type="component" value="Unassembled WGS sequence"/>
</dbReference>
<protein>
    <submittedName>
        <fullName evidence="5">Bifunctional metallophosphatase/5'-nucleotidase</fullName>
    </submittedName>
</protein>
<keyword evidence="1" id="KW-0732">Signal</keyword>
<dbReference type="InterPro" id="IPR036907">
    <property type="entry name" value="5'-Nucleotdase_C_sf"/>
</dbReference>
<accession>A0ABV5AW05</accession>
<dbReference type="CDD" id="cd00845">
    <property type="entry name" value="MPP_UshA_N_like"/>
    <property type="match status" value="1"/>
</dbReference>
<evidence type="ECO:0000313" key="5">
    <source>
        <dbReference type="EMBL" id="MFB5267326.1"/>
    </source>
</evidence>
<dbReference type="SUPFAM" id="SSF55816">
    <property type="entry name" value="5'-nucleotidase (syn. UDP-sugar hydrolase), C-terminal domain"/>
    <property type="match status" value="1"/>
</dbReference>
<organism evidence="5 6">
    <name type="scientific">Paenibacillus enshidis</name>
    <dbReference type="NCBI Taxonomy" id="1458439"/>
    <lineage>
        <taxon>Bacteria</taxon>
        <taxon>Bacillati</taxon>
        <taxon>Bacillota</taxon>
        <taxon>Bacilli</taxon>
        <taxon>Bacillales</taxon>
        <taxon>Paenibacillaceae</taxon>
        <taxon>Paenibacillus</taxon>
    </lineage>
</organism>
<evidence type="ECO:0000256" key="2">
    <source>
        <dbReference type="RuleBase" id="RU362119"/>
    </source>
</evidence>
<name>A0ABV5AW05_9BACL</name>
<feature type="domain" description="Calcineurin-like phosphoesterase" evidence="3">
    <location>
        <begin position="9"/>
        <end position="206"/>
    </location>
</feature>
<keyword evidence="2" id="KW-0547">Nucleotide-binding</keyword>
<reference evidence="5 6" key="1">
    <citation type="submission" date="2024-09" db="EMBL/GenBank/DDBJ databases">
        <title>Paenibacillus zeirhizospherea sp. nov., isolated from surface of the maize (Zea mays) roots in a horticulture field, Hungary.</title>
        <authorList>
            <person name="Marton D."/>
            <person name="Farkas M."/>
            <person name="Bedics A."/>
            <person name="Toth E."/>
            <person name="Tancsics A."/>
            <person name="Boka K."/>
            <person name="Maroti G."/>
            <person name="Kriszt B."/>
            <person name="Cserhati M."/>
        </authorList>
    </citation>
    <scope>NUCLEOTIDE SEQUENCE [LARGE SCALE GENOMIC DNA]</scope>
    <source>
        <strain evidence="5 6">KCTC 33519</strain>
    </source>
</reference>
<dbReference type="PRINTS" id="PR01607">
    <property type="entry name" value="APYRASEFAMLY"/>
</dbReference>
<keyword evidence="2" id="KW-0378">Hydrolase</keyword>
<comment type="caution">
    <text evidence="5">The sequence shown here is derived from an EMBL/GenBank/DDBJ whole genome shotgun (WGS) entry which is preliminary data.</text>
</comment>